<dbReference type="OrthoDB" id="10508415at2759"/>
<comment type="caution">
    <text evidence="2">The sequence shown here is derived from an EMBL/GenBank/DDBJ whole genome shotgun (WGS) entry which is preliminary data.</text>
</comment>
<evidence type="ECO:0000256" key="1">
    <source>
        <dbReference type="SAM" id="MobiDB-lite"/>
    </source>
</evidence>
<protein>
    <submittedName>
        <fullName evidence="2">Uncharacterized protein</fullName>
    </submittedName>
</protein>
<gene>
    <name evidence="2" type="ORF">OS493_006167</name>
</gene>
<dbReference type="EMBL" id="MU825398">
    <property type="protein sequence ID" value="KAJ7393199.1"/>
    <property type="molecule type" value="Genomic_DNA"/>
</dbReference>
<reference evidence="2" key="1">
    <citation type="submission" date="2023-01" db="EMBL/GenBank/DDBJ databases">
        <title>Genome assembly of the deep-sea coral Lophelia pertusa.</title>
        <authorList>
            <person name="Herrera S."/>
            <person name="Cordes E."/>
        </authorList>
    </citation>
    <scope>NUCLEOTIDE SEQUENCE</scope>
    <source>
        <strain evidence="2">USNM1676648</strain>
        <tissue evidence="2">Polyp</tissue>
    </source>
</reference>
<evidence type="ECO:0000313" key="2">
    <source>
        <dbReference type="EMBL" id="KAJ7393199.1"/>
    </source>
</evidence>
<dbReference type="AlphaFoldDB" id="A0A9X0A5J8"/>
<feature type="compositionally biased region" description="Polar residues" evidence="1">
    <location>
        <begin position="23"/>
        <end position="34"/>
    </location>
</feature>
<proteinExistence type="predicted"/>
<name>A0A9X0A5J8_9CNID</name>
<accession>A0A9X0A5J8</accession>
<dbReference type="Proteomes" id="UP001163046">
    <property type="component" value="Unassembled WGS sequence"/>
</dbReference>
<organism evidence="2 3">
    <name type="scientific">Desmophyllum pertusum</name>
    <dbReference type="NCBI Taxonomy" id="174260"/>
    <lineage>
        <taxon>Eukaryota</taxon>
        <taxon>Metazoa</taxon>
        <taxon>Cnidaria</taxon>
        <taxon>Anthozoa</taxon>
        <taxon>Hexacorallia</taxon>
        <taxon>Scleractinia</taxon>
        <taxon>Caryophylliina</taxon>
        <taxon>Caryophylliidae</taxon>
        <taxon>Desmophyllum</taxon>
    </lineage>
</organism>
<feature type="region of interest" description="Disordered" evidence="1">
    <location>
        <begin position="23"/>
        <end position="47"/>
    </location>
</feature>
<keyword evidence="3" id="KW-1185">Reference proteome</keyword>
<sequence>MPVGQNGSGACVGVGKDSTVDQSVHDLSTQSNEWQRLGARPRDRAPMKRFPVEPSLVDLVPQEVAGPVAHGLAGAFLARHSQDESLNQGSVEQVLSDDSSSQEASYVEPDCQVAARSDAHRRSWFVAGANTEVNLEPHGAEAAVHVPSANSGGSVLNRGSGTDTVQSTDNSLLALEQRVEEALVKECSRRENFLEEK</sequence>
<evidence type="ECO:0000313" key="3">
    <source>
        <dbReference type="Proteomes" id="UP001163046"/>
    </source>
</evidence>